<protein>
    <submittedName>
        <fullName evidence="1">Uncharacterized protein</fullName>
    </submittedName>
</protein>
<dbReference type="PANTHER" id="PTHR43240:SF27">
    <property type="entry name" value="THIOESTERASE DOMAIN-CONTAINING PROTEIN"/>
    <property type="match status" value="1"/>
</dbReference>
<gene>
    <name evidence="1" type="primary">gb11355</name>
    <name evidence="1" type="ORF">PR202_gb11355</name>
</gene>
<dbReference type="PANTHER" id="PTHR43240">
    <property type="entry name" value="1,4-DIHYDROXY-2-NAPHTHOYL-COA THIOESTERASE 1"/>
    <property type="match status" value="1"/>
</dbReference>
<dbReference type="GO" id="GO:0042372">
    <property type="term" value="P:phylloquinone biosynthetic process"/>
    <property type="evidence" value="ECO:0007669"/>
    <property type="project" value="TreeGrafter"/>
</dbReference>
<reference evidence="1" key="2">
    <citation type="submission" date="2021-12" db="EMBL/GenBank/DDBJ databases">
        <title>Resequencing data analysis of finger millet.</title>
        <authorList>
            <person name="Hatakeyama M."/>
            <person name="Aluri S."/>
            <person name="Balachadran M.T."/>
            <person name="Sivarajan S.R."/>
            <person name="Poveda L."/>
            <person name="Shimizu-Inatsugi R."/>
            <person name="Schlapbach R."/>
            <person name="Sreeman S.M."/>
            <person name="Shimizu K.K."/>
        </authorList>
    </citation>
    <scope>NUCLEOTIDE SEQUENCE</scope>
</reference>
<accession>A0AAV5ELK8</accession>
<organism evidence="1 2">
    <name type="scientific">Eleusine coracana subsp. coracana</name>
    <dbReference type="NCBI Taxonomy" id="191504"/>
    <lineage>
        <taxon>Eukaryota</taxon>
        <taxon>Viridiplantae</taxon>
        <taxon>Streptophyta</taxon>
        <taxon>Embryophyta</taxon>
        <taxon>Tracheophyta</taxon>
        <taxon>Spermatophyta</taxon>
        <taxon>Magnoliopsida</taxon>
        <taxon>Liliopsida</taxon>
        <taxon>Poales</taxon>
        <taxon>Poaceae</taxon>
        <taxon>PACMAD clade</taxon>
        <taxon>Chloridoideae</taxon>
        <taxon>Cynodonteae</taxon>
        <taxon>Eleusininae</taxon>
        <taxon>Eleusine</taxon>
    </lineage>
</organism>
<evidence type="ECO:0000313" key="1">
    <source>
        <dbReference type="EMBL" id="GJN23687.1"/>
    </source>
</evidence>
<dbReference type="AlphaFoldDB" id="A0AAV5ELK8"/>
<keyword evidence="2" id="KW-1185">Reference proteome</keyword>
<dbReference type="Gene3D" id="3.10.129.10">
    <property type="entry name" value="Hotdog Thioesterase"/>
    <property type="match status" value="1"/>
</dbReference>
<comment type="caution">
    <text evidence="1">The sequence shown here is derived from an EMBL/GenBank/DDBJ whole genome shotgun (WGS) entry which is preliminary data.</text>
</comment>
<dbReference type="GO" id="GO:0061522">
    <property type="term" value="F:1,4-dihydroxy-2-naphthoyl-CoA thioesterase activity"/>
    <property type="evidence" value="ECO:0007669"/>
    <property type="project" value="TreeGrafter"/>
</dbReference>
<proteinExistence type="predicted"/>
<reference evidence="1" key="1">
    <citation type="journal article" date="2018" name="DNA Res.">
        <title>Multiple hybrid de novo genome assembly of finger millet, an orphan allotetraploid crop.</title>
        <authorList>
            <person name="Hatakeyama M."/>
            <person name="Aluri S."/>
            <person name="Balachadran M.T."/>
            <person name="Sivarajan S.R."/>
            <person name="Patrignani A."/>
            <person name="Gruter S."/>
            <person name="Poveda L."/>
            <person name="Shimizu-Inatsugi R."/>
            <person name="Baeten J."/>
            <person name="Francoijs K.J."/>
            <person name="Nataraja K.N."/>
            <person name="Reddy Y.A.N."/>
            <person name="Phadnis S."/>
            <person name="Ravikumar R.L."/>
            <person name="Schlapbach R."/>
            <person name="Sreeman S.M."/>
            <person name="Shimizu K.K."/>
        </authorList>
    </citation>
    <scope>NUCLEOTIDE SEQUENCE</scope>
</reference>
<name>A0AAV5ELK8_ELECO</name>
<evidence type="ECO:0000313" key="2">
    <source>
        <dbReference type="Proteomes" id="UP001054889"/>
    </source>
</evidence>
<sequence>MTMRAADQRRCVEEVLTVGDGGAGAATVGCTEADVDLPTGEGRRRRRRRRATLGLELLDGLVVDAVESGLRTAWLAFQLPPFSHRKPWTPRRPGNTSGPNMAELDAPLHALGFQMDELSPSRLTGRLLVTPTCCQVSSLILP</sequence>
<dbReference type="Proteomes" id="UP001054889">
    <property type="component" value="Unassembled WGS sequence"/>
</dbReference>
<dbReference type="GO" id="GO:0005777">
    <property type="term" value="C:peroxisome"/>
    <property type="evidence" value="ECO:0007669"/>
    <property type="project" value="TreeGrafter"/>
</dbReference>
<dbReference type="EMBL" id="BQKI01000076">
    <property type="protein sequence ID" value="GJN23687.1"/>
    <property type="molecule type" value="Genomic_DNA"/>
</dbReference>